<dbReference type="PANTHER" id="PTHR13453">
    <property type="entry name" value="KAT8 REGULATORY NSL COMPLEX SUBUNIT 2"/>
    <property type="match status" value="1"/>
</dbReference>
<comment type="function">
    <text evidence="12">Non-catalytic component of the NSL histone acetyltransferase complex, a multiprotein complex that mediates histone H4 acetylation at 'Lys-5'- and 'Lys-8' (H4K5ac and H4K8ac) at transcription start sites and promotes transcription initiation. Required for NSL complex stability and for transcription of intraciliary transport genes in both ciliated and non-ciliated cells by regulating histone H4 acetylation at 'Lys-5'- and 'Lys-12' (H4K5ac and H4K12ac). This is necessary for cilium assembly in ciliated cells and for organization of the microtubule cytoskeleton in non-ciliated cells. Required within the NSL complex to maintain nuclear architecture stability by promoting KAT8-mediated acetylation of lamin LMNA.</text>
</comment>
<feature type="region of interest" description="Disordered" evidence="14">
    <location>
        <begin position="1"/>
        <end position="31"/>
    </location>
</feature>
<accession>A0AA89AZC4</accession>
<keyword evidence="17" id="KW-1185">Reference proteome</keyword>
<evidence type="ECO:0000256" key="10">
    <source>
        <dbReference type="ARBA" id="ARBA00032947"/>
    </source>
</evidence>
<comment type="subcellular location">
    <subcellularLocation>
        <location evidence="2">Mitochondrion</location>
    </subcellularLocation>
    <subcellularLocation>
        <location evidence="1">Nucleus</location>
    </subcellularLocation>
</comment>
<feature type="domain" description="KANL2-like probable zinc-finger" evidence="15">
    <location>
        <begin position="113"/>
        <end position="149"/>
    </location>
</feature>
<keyword evidence="9" id="KW-0539">Nucleus</keyword>
<dbReference type="GO" id="GO:0006325">
    <property type="term" value="P:chromatin organization"/>
    <property type="evidence" value="ECO:0007669"/>
    <property type="project" value="UniProtKB-KW"/>
</dbReference>
<dbReference type="GO" id="GO:0044545">
    <property type="term" value="C:NSL complex"/>
    <property type="evidence" value="ECO:0007669"/>
    <property type="project" value="TreeGrafter"/>
</dbReference>
<gene>
    <name evidence="16" type="ORF">RJ639_045445</name>
</gene>
<comment type="caution">
    <text evidence="16">The sequence shown here is derived from an EMBL/GenBank/DDBJ whole genome shotgun (WGS) entry which is preliminary data.</text>
</comment>
<protein>
    <recommendedName>
        <fullName evidence="3">KAT8 regulatory NSL complex subunit 2</fullName>
    </recommendedName>
    <alternativeName>
        <fullName evidence="11">NSL complex protein NSL2</fullName>
    </alternativeName>
    <alternativeName>
        <fullName evidence="10">Non-specific lethal 2 homolog</fullName>
    </alternativeName>
</protein>
<evidence type="ECO:0000256" key="3">
    <source>
        <dbReference type="ARBA" id="ARBA00015508"/>
    </source>
</evidence>
<dbReference type="PANTHER" id="PTHR13453:SF1">
    <property type="entry name" value="KAT8 REGULATORY NSL COMPLEX SUBUNIT 2"/>
    <property type="match status" value="1"/>
</dbReference>
<dbReference type="Pfam" id="PF13891">
    <property type="entry name" value="zf-C3HC3H_KANSL2"/>
    <property type="match status" value="1"/>
</dbReference>
<evidence type="ECO:0000256" key="4">
    <source>
        <dbReference type="ARBA" id="ARBA00022499"/>
    </source>
</evidence>
<organism evidence="16 17">
    <name type="scientific">Escallonia herrerae</name>
    <dbReference type="NCBI Taxonomy" id="1293975"/>
    <lineage>
        <taxon>Eukaryota</taxon>
        <taxon>Viridiplantae</taxon>
        <taxon>Streptophyta</taxon>
        <taxon>Embryophyta</taxon>
        <taxon>Tracheophyta</taxon>
        <taxon>Spermatophyta</taxon>
        <taxon>Magnoliopsida</taxon>
        <taxon>eudicotyledons</taxon>
        <taxon>Gunneridae</taxon>
        <taxon>Pentapetalae</taxon>
        <taxon>asterids</taxon>
        <taxon>campanulids</taxon>
        <taxon>Escalloniales</taxon>
        <taxon>Escalloniaceae</taxon>
        <taxon>Escallonia</taxon>
    </lineage>
</organism>
<evidence type="ECO:0000256" key="7">
    <source>
        <dbReference type="ARBA" id="ARBA00022853"/>
    </source>
</evidence>
<evidence type="ECO:0000256" key="9">
    <source>
        <dbReference type="ARBA" id="ARBA00023242"/>
    </source>
</evidence>
<name>A0AA89AZC4_9ASTE</name>
<evidence type="ECO:0000256" key="11">
    <source>
        <dbReference type="ARBA" id="ARBA00033378"/>
    </source>
</evidence>
<keyword evidence="6" id="KW-0832">Ubl conjugation</keyword>
<dbReference type="InterPro" id="IPR025927">
    <property type="entry name" value="Znf_KANL2-like"/>
</dbReference>
<evidence type="ECO:0000256" key="8">
    <source>
        <dbReference type="ARBA" id="ARBA00023128"/>
    </source>
</evidence>
<evidence type="ECO:0000256" key="14">
    <source>
        <dbReference type="SAM" id="MobiDB-lite"/>
    </source>
</evidence>
<evidence type="ECO:0000256" key="13">
    <source>
        <dbReference type="ARBA" id="ARBA00093543"/>
    </source>
</evidence>
<evidence type="ECO:0000256" key="1">
    <source>
        <dbReference type="ARBA" id="ARBA00004123"/>
    </source>
</evidence>
<dbReference type="EMBL" id="JAVXUP010000810">
    <property type="protein sequence ID" value="KAK3020503.1"/>
    <property type="molecule type" value="Genomic_DNA"/>
</dbReference>
<reference evidence="16" key="1">
    <citation type="submission" date="2022-12" db="EMBL/GenBank/DDBJ databases">
        <title>Draft genome assemblies for two species of Escallonia (Escalloniales).</title>
        <authorList>
            <person name="Chanderbali A."/>
            <person name="Dervinis C."/>
            <person name="Anghel I."/>
            <person name="Soltis D."/>
            <person name="Soltis P."/>
            <person name="Zapata F."/>
        </authorList>
    </citation>
    <scope>NUCLEOTIDE SEQUENCE</scope>
    <source>
        <strain evidence="16">UCBG64.0493</strain>
        <tissue evidence="16">Leaf</tissue>
    </source>
</reference>
<evidence type="ECO:0000256" key="5">
    <source>
        <dbReference type="ARBA" id="ARBA00022553"/>
    </source>
</evidence>
<evidence type="ECO:0000256" key="6">
    <source>
        <dbReference type="ARBA" id="ARBA00022843"/>
    </source>
</evidence>
<evidence type="ECO:0000313" key="17">
    <source>
        <dbReference type="Proteomes" id="UP001188597"/>
    </source>
</evidence>
<dbReference type="AlphaFoldDB" id="A0AA89AZC4"/>
<evidence type="ECO:0000259" key="15">
    <source>
        <dbReference type="Pfam" id="PF13891"/>
    </source>
</evidence>
<comment type="subunit">
    <text evidence="13">Component of the NSL complex at least composed of KAT8/MOF, KANSL1, KANSL2, KANSL3, MCRS1, PHF20, OGT1/OGT, WDR5 and HCFC1.</text>
</comment>
<dbReference type="GO" id="GO:0005634">
    <property type="term" value="C:nucleus"/>
    <property type="evidence" value="ECO:0007669"/>
    <property type="project" value="UniProtKB-SubCell"/>
</dbReference>
<evidence type="ECO:0000256" key="2">
    <source>
        <dbReference type="ARBA" id="ARBA00004173"/>
    </source>
</evidence>
<sequence length="386" mass="43487">MAETTAPDDGPSTSTGPMTIDGSEEDSILSSSELLTRQEVLKRRSRRLRQLARVYKDHYWSLMEELKHKYKEYYWEYGKSPFQEDEDREILNRTNGARGGGEGSGLGFVNRCGVHGCKSKSMALTKFCHTHILADSKQKLYKGCSYVIKRELISIFDNNSGGTTMAAKARMIDGSDQAEAIESPPITTDTVGTVQTSQAGPILCGKPILRSTVPSLCSPHFQKAEKHVARALKKAGLNVSSTSKLAPKLHVIVAEYVCQIQTKRRAAQKVTAENPETIEEDIMYPILKDVLKTWHFLIGNLASRNQHLQRLIVEGLNSVVTTIEQRRDRTLRDELDHLWVCEEQYWAQQSAESCIQNRDWEGDRNFLKDDGLLHLSQNYGVLVCKL</sequence>
<keyword evidence="4" id="KW-1017">Isopeptide bond</keyword>
<dbReference type="GO" id="GO:0005739">
    <property type="term" value="C:mitochondrion"/>
    <property type="evidence" value="ECO:0007669"/>
    <property type="project" value="UniProtKB-SubCell"/>
</dbReference>
<evidence type="ECO:0000313" key="16">
    <source>
        <dbReference type="EMBL" id="KAK3020503.1"/>
    </source>
</evidence>
<proteinExistence type="predicted"/>
<dbReference type="Proteomes" id="UP001188597">
    <property type="component" value="Unassembled WGS sequence"/>
</dbReference>
<keyword evidence="5" id="KW-0597">Phosphoprotein</keyword>
<evidence type="ECO:0000256" key="12">
    <source>
        <dbReference type="ARBA" id="ARBA00093359"/>
    </source>
</evidence>
<keyword evidence="7" id="KW-0156">Chromatin regulator</keyword>
<keyword evidence="8" id="KW-0496">Mitochondrion</keyword>
<dbReference type="InterPro" id="IPR026316">
    <property type="entry name" value="NSL2"/>
</dbReference>